<dbReference type="GO" id="GO:0016042">
    <property type="term" value="P:lipid catabolic process"/>
    <property type="evidence" value="ECO:0000318"/>
    <property type="project" value="GO_Central"/>
</dbReference>
<feature type="domain" description="Lipase" evidence="6">
    <location>
        <begin position="13"/>
        <end position="324"/>
    </location>
</feature>
<dbReference type="InterPro" id="IPR013818">
    <property type="entry name" value="Lipase"/>
</dbReference>
<feature type="non-terminal residue" evidence="7">
    <location>
        <position position="1"/>
    </location>
</feature>
<comment type="subcellular location">
    <subcellularLocation>
        <location evidence="1">Secreted</location>
    </subcellularLocation>
</comment>
<feature type="signal peptide" evidence="5">
    <location>
        <begin position="1"/>
        <end position="17"/>
    </location>
</feature>
<keyword evidence="3" id="KW-0964">Secreted</keyword>
<dbReference type="Gene3D" id="3.40.50.1820">
    <property type="entry name" value="alpha/beta hydrolase"/>
    <property type="match status" value="1"/>
</dbReference>
<keyword evidence="5" id="KW-0732">Signal</keyword>
<evidence type="ECO:0000256" key="2">
    <source>
        <dbReference type="ARBA" id="ARBA00010701"/>
    </source>
</evidence>
<dbReference type="eggNOG" id="ENOG502QUK7">
    <property type="taxonomic scope" value="Eukaryota"/>
</dbReference>
<dbReference type="InterPro" id="IPR000734">
    <property type="entry name" value="TAG_lipase"/>
</dbReference>
<dbReference type="PhylomeDB" id="A7SB67"/>
<evidence type="ECO:0000313" key="8">
    <source>
        <dbReference type="Proteomes" id="UP000001593"/>
    </source>
</evidence>
<dbReference type="PANTHER" id="PTHR11610">
    <property type="entry name" value="LIPASE"/>
    <property type="match status" value="1"/>
</dbReference>
<dbReference type="AlphaFoldDB" id="A7SB67"/>
<gene>
    <name evidence="7" type="ORF">NEMVEDRAFT_v1g12742</name>
</gene>
<protein>
    <recommendedName>
        <fullName evidence="6">Lipase domain-containing protein</fullName>
    </recommendedName>
</protein>
<dbReference type="SUPFAM" id="SSF53474">
    <property type="entry name" value="alpha/beta-Hydrolases"/>
    <property type="match status" value="1"/>
</dbReference>
<dbReference type="GO" id="GO:0005615">
    <property type="term" value="C:extracellular space"/>
    <property type="evidence" value="ECO:0000318"/>
    <property type="project" value="GO_Central"/>
</dbReference>
<organism evidence="7 8">
    <name type="scientific">Nematostella vectensis</name>
    <name type="common">Starlet sea anemone</name>
    <dbReference type="NCBI Taxonomy" id="45351"/>
    <lineage>
        <taxon>Eukaryota</taxon>
        <taxon>Metazoa</taxon>
        <taxon>Cnidaria</taxon>
        <taxon>Anthozoa</taxon>
        <taxon>Hexacorallia</taxon>
        <taxon>Actiniaria</taxon>
        <taxon>Edwardsiidae</taxon>
        <taxon>Nematostella</taxon>
    </lineage>
</organism>
<dbReference type="KEGG" id="nve:5510644"/>
<name>A7SB67_NEMVE</name>
<dbReference type="OrthoDB" id="199913at2759"/>
<dbReference type="PANTHER" id="PTHR11610:SF181">
    <property type="entry name" value="INACTIVE PANCREATIC LIPASE-RELATED PROTEIN 1-LIKE"/>
    <property type="match status" value="1"/>
</dbReference>
<keyword evidence="8" id="KW-1185">Reference proteome</keyword>
<dbReference type="GO" id="GO:0016298">
    <property type="term" value="F:lipase activity"/>
    <property type="evidence" value="ECO:0000318"/>
    <property type="project" value="GO_Central"/>
</dbReference>
<proteinExistence type="inferred from homology"/>
<evidence type="ECO:0000256" key="5">
    <source>
        <dbReference type="SAM" id="SignalP"/>
    </source>
</evidence>
<comment type="similarity">
    <text evidence="2 4">Belongs to the AB hydrolase superfamily. Lipase family.</text>
</comment>
<accession>A7SB67</accession>
<dbReference type="OMA" id="NMNVIMV"/>
<evidence type="ECO:0000313" key="7">
    <source>
        <dbReference type="EMBL" id="EDO39031.1"/>
    </source>
</evidence>
<dbReference type="Pfam" id="PF00151">
    <property type="entry name" value="Lipase"/>
    <property type="match status" value="1"/>
</dbReference>
<evidence type="ECO:0000256" key="1">
    <source>
        <dbReference type="ARBA" id="ARBA00004613"/>
    </source>
</evidence>
<dbReference type="Proteomes" id="UP000001593">
    <property type="component" value="Unassembled WGS sequence"/>
</dbReference>
<feature type="chain" id="PRO_5002711917" description="Lipase domain-containing protein" evidence="5">
    <location>
        <begin position="18"/>
        <end position="324"/>
    </location>
</feature>
<dbReference type="EMBL" id="DS469614">
    <property type="protein sequence ID" value="EDO39031.1"/>
    <property type="molecule type" value="Genomic_DNA"/>
</dbReference>
<dbReference type="InterPro" id="IPR029058">
    <property type="entry name" value="AB_hydrolase_fold"/>
</dbReference>
<dbReference type="PRINTS" id="PR00821">
    <property type="entry name" value="TAGLIPASE"/>
</dbReference>
<dbReference type="InterPro" id="IPR033906">
    <property type="entry name" value="Lipase_N"/>
</dbReference>
<dbReference type="CDD" id="cd00707">
    <property type="entry name" value="Pancreat_lipase_like"/>
    <property type="match status" value="1"/>
</dbReference>
<reference evidence="7 8" key="1">
    <citation type="journal article" date="2007" name="Science">
        <title>Sea anemone genome reveals ancestral eumetazoan gene repertoire and genomic organization.</title>
        <authorList>
            <person name="Putnam N.H."/>
            <person name="Srivastava M."/>
            <person name="Hellsten U."/>
            <person name="Dirks B."/>
            <person name="Chapman J."/>
            <person name="Salamov A."/>
            <person name="Terry A."/>
            <person name="Shapiro H."/>
            <person name="Lindquist E."/>
            <person name="Kapitonov V.V."/>
            <person name="Jurka J."/>
            <person name="Genikhovich G."/>
            <person name="Grigoriev I.V."/>
            <person name="Lucas S.M."/>
            <person name="Steele R.E."/>
            <person name="Finnerty J.R."/>
            <person name="Technau U."/>
            <person name="Martindale M.Q."/>
            <person name="Rokhsar D.S."/>
        </authorList>
    </citation>
    <scope>NUCLEOTIDE SEQUENCE [LARGE SCALE GENOMIC DNA]</scope>
    <source>
        <strain evidence="8">CH2 X CH6</strain>
    </source>
</reference>
<feature type="non-terminal residue" evidence="7">
    <location>
        <position position="324"/>
    </location>
</feature>
<dbReference type="HOGENOM" id="CLU_027171_0_0_1"/>
<evidence type="ECO:0000259" key="6">
    <source>
        <dbReference type="Pfam" id="PF00151"/>
    </source>
</evidence>
<evidence type="ECO:0000256" key="4">
    <source>
        <dbReference type="RuleBase" id="RU004262"/>
    </source>
</evidence>
<evidence type="ECO:0000256" key="3">
    <source>
        <dbReference type="ARBA" id="ARBA00022525"/>
    </source>
</evidence>
<sequence>LMVLSLYLISTDTVCYGDYGCFSSAPPFDCLYMELPQTPLEIATSFTLFTPEMQAGERLDPKRLARNSTAFRGDRKLVLIIHGFMQSGNVSWIRVMRDELLKREPMNVITVDWQSGADGLNLYHVAAGNTRVVGAQLAELITTIQRVFDFDLRRVHLIGHSLGAHVAGYAGERLSGKVGRITGLDPARPGFDVSHAAVRLDPSDALFVDVIHTDAGTNFLEGSLGLSRPCGNLDFYPNGGKSQPGCTYIRNVQDVLAKIRSMRNVPIAWLFACDHMKVINFFTESINSACANLAMPCDSWEDFKEARCFGCNGACARMGYDADQ</sequence>
<dbReference type="InParanoid" id="A7SB67"/>
<dbReference type="STRING" id="45351.A7SB67"/>